<feature type="active site" description="Proton donor" evidence="12">
    <location>
        <position position="217"/>
    </location>
</feature>
<dbReference type="InterPro" id="IPR035996">
    <property type="entry name" value="4pyrrol_Methylase_sf"/>
</dbReference>
<dbReference type="Proteomes" id="UP000616839">
    <property type="component" value="Unassembled WGS sequence"/>
</dbReference>
<keyword evidence="10" id="KW-0511">Multifunctional enzyme</keyword>
<evidence type="ECO:0000256" key="12">
    <source>
        <dbReference type="PIRSR" id="PIRSR036426-1"/>
    </source>
</evidence>
<feature type="domain" description="Tetrapyrrole methylase" evidence="13">
    <location>
        <begin position="165"/>
        <end position="376"/>
    </location>
</feature>
<evidence type="ECO:0000256" key="11">
    <source>
        <dbReference type="ARBA" id="ARBA00047561"/>
    </source>
</evidence>
<keyword evidence="4 14" id="KW-0808">Transferase</keyword>
<comment type="pathway">
    <text evidence="1">Porphyrin-containing compound metabolism; siroheme biosynthesis; sirohydrochlorin from precorrin-2: step 1/1.</text>
</comment>
<evidence type="ECO:0000256" key="9">
    <source>
        <dbReference type="ARBA" id="ARBA00023244"/>
    </source>
</evidence>
<dbReference type="InterPro" id="IPR006367">
    <property type="entry name" value="Sirohaem_synthase_N"/>
</dbReference>
<dbReference type="NCBIfam" id="TIGR01469">
    <property type="entry name" value="cobA_cysG_Cterm"/>
    <property type="match status" value="1"/>
</dbReference>
<accession>A0A927PZN4</accession>
<dbReference type="PANTHER" id="PTHR45790:SF3">
    <property type="entry name" value="S-ADENOSYL-L-METHIONINE-DEPENDENT UROPORPHYRINOGEN III METHYLTRANSFERASE, CHLOROPLASTIC"/>
    <property type="match status" value="1"/>
</dbReference>
<protein>
    <submittedName>
        <fullName evidence="14">Uroporphyrinogen-III C-methyltransferase</fullName>
        <ecNumber evidence="14">2.1.1.107</ecNumber>
    </submittedName>
</protein>
<reference evidence="14" key="1">
    <citation type="submission" date="2020-09" db="EMBL/GenBank/DDBJ databases">
        <title>Nocardioides sp. strain MJB4 16S ribosomal RNA gene Genome sequencing and assembly.</title>
        <authorList>
            <person name="Kim I."/>
        </authorList>
    </citation>
    <scope>NUCLEOTIDE SEQUENCE</scope>
    <source>
        <strain evidence="14">MJB4</strain>
    </source>
</reference>
<evidence type="ECO:0000256" key="7">
    <source>
        <dbReference type="ARBA" id="ARBA00023027"/>
    </source>
</evidence>
<dbReference type="SUPFAM" id="SSF53790">
    <property type="entry name" value="Tetrapyrrole methylase"/>
    <property type="match status" value="1"/>
</dbReference>
<dbReference type="FunFam" id="3.30.950.10:FF:000001">
    <property type="entry name" value="Siroheme synthase"/>
    <property type="match status" value="1"/>
</dbReference>
<dbReference type="InterPro" id="IPR006366">
    <property type="entry name" value="CobA/CysG_C"/>
</dbReference>
<dbReference type="EMBL" id="JACYXZ010000002">
    <property type="protein sequence ID" value="MBD8869460.1"/>
    <property type="molecule type" value="Genomic_DNA"/>
</dbReference>
<dbReference type="GO" id="GO:0009236">
    <property type="term" value="P:cobalamin biosynthetic process"/>
    <property type="evidence" value="ECO:0007669"/>
    <property type="project" value="UniProtKB-KW"/>
</dbReference>
<dbReference type="GO" id="GO:0032259">
    <property type="term" value="P:methylation"/>
    <property type="evidence" value="ECO:0007669"/>
    <property type="project" value="UniProtKB-KW"/>
</dbReference>
<dbReference type="InterPro" id="IPR012409">
    <property type="entry name" value="Sirohaem_synth"/>
</dbReference>
<dbReference type="SUPFAM" id="SSF51735">
    <property type="entry name" value="NAD(P)-binding Rossmann-fold domains"/>
    <property type="match status" value="1"/>
</dbReference>
<gene>
    <name evidence="14" type="primary">cobA</name>
    <name evidence="14" type="ORF">IE331_07475</name>
</gene>
<dbReference type="GO" id="GO:0051266">
    <property type="term" value="F:sirohydrochlorin ferrochelatase activity"/>
    <property type="evidence" value="ECO:0007669"/>
    <property type="project" value="InterPro"/>
</dbReference>
<evidence type="ECO:0000256" key="1">
    <source>
        <dbReference type="ARBA" id="ARBA00005010"/>
    </source>
</evidence>
<dbReference type="NCBIfam" id="TIGR01470">
    <property type="entry name" value="cysG_Nterm"/>
    <property type="match status" value="1"/>
</dbReference>
<keyword evidence="7" id="KW-0520">NAD</keyword>
<keyword evidence="15" id="KW-1185">Reference proteome</keyword>
<dbReference type="EC" id="2.1.1.107" evidence="14"/>
<dbReference type="InterPro" id="IPR014776">
    <property type="entry name" value="4pyrrole_Mease_sub2"/>
</dbReference>
<evidence type="ECO:0000256" key="5">
    <source>
        <dbReference type="ARBA" id="ARBA00022691"/>
    </source>
</evidence>
<organism evidence="14 15">
    <name type="scientific">Nocardioides donggukensis</name>
    <dbReference type="NCBI Taxonomy" id="2774019"/>
    <lineage>
        <taxon>Bacteria</taxon>
        <taxon>Bacillati</taxon>
        <taxon>Actinomycetota</taxon>
        <taxon>Actinomycetes</taxon>
        <taxon>Propionibacteriales</taxon>
        <taxon>Nocardioidaceae</taxon>
        <taxon>Nocardioides</taxon>
    </lineage>
</organism>
<dbReference type="PANTHER" id="PTHR45790">
    <property type="entry name" value="SIROHEME SYNTHASE-RELATED"/>
    <property type="match status" value="1"/>
</dbReference>
<proteinExistence type="predicted"/>
<dbReference type="FunFam" id="3.40.1010.10:FF:000003">
    <property type="entry name" value="Putative Uroporphyrinogen-III C-methyltransferase"/>
    <property type="match status" value="1"/>
</dbReference>
<feature type="active site" description="Proton acceptor" evidence="12">
    <location>
        <position position="195"/>
    </location>
</feature>
<dbReference type="Gene3D" id="3.30.950.10">
    <property type="entry name" value="Methyltransferase, Cobalt-precorrin-4 Transmethylase, Domain 2"/>
    <property type="match status" value="1"/>
</dbReference>
<keyword evidence="6" id="KW-0560">Oxidoreductase</keyword>
<dbReference type="NCBIfam" id="NF004790">
    <property type="entry name" value="PRK06136.1"/>
    <property type="match status" value="1"/>
</dbReference>
<evidence type="ECO:0000256" key="4">
    <source>
        <dbReference type="ARBA" id="ARBA00022679"/>
    </source>
</evidence>
<dbReference type="InterPro" id="IPR000878">
    <property type="entry name" value="4pyrrol_Mease"/>
</dbReference>
<dbReference type="CDD" id="cd11642">
    <property type="entry name" value="SUMT"/>
    <property type="match status" value="1"/>
</dbReference>
<keyword evidence="5" id="KW-0949">S-adenosyl-L-methionine</keyword>
<dbReference type="PIRSF" id="PIRSF036426">
    <property type="entry name" value="Sirohaem_synth"/>
    <property type="match status" value="1"/>
</dbReference>
<dbReference type="Gene3D" id="3.40.1010.10">
    <property type="entry name" value="Cobalt-precorrin-4 Transmethylase, Domain 1"/>
    <property type="match status" value="1"/>
</dbReference>
<keyword evidence="9" id="KW-0627">Porphyrin biosynthesis</keyword>
<dbReference type="GO" id="GO:0004851">
    <property type="term" value="F:uroporphyrin-III C-methyltransferase activity"/>
    <property type="evidence" value="ECO:0007669"/>
    <property type="project" value="UniProtKB-EC"/>
</dbReference>
<dbReference type="InterPro" id="IPR050161">
    <property type="entry name" value="Siro_Cobalamin_biosynth"/>
</dbReference>
<keyword evidence="2" id="KW-0169">Cobalamin biosynthesis</keyword>
<dbReference type="Gene3D" id="3.40.50.720">
    <property type="entry name" value="NAD(P)-binding Rossmann-like Domain"/>
    <property type="match status" value="1"/>
</dbReference>
<keyword evidence="3 14" id="KW-0489">Methyltransferase</keyword>
<evidence type="ECO:0000256" key="2">
    <source>
        <dbReference type="ARBA" id="ARBA00022573"/>
    </source>
</evidence>
<comment type="catalytic activity">
    <reaction evidence="11">
        <text>precorrin-2 + NAD(+) = sirohydrochlorin + NADH + 2 H(+)</text>
        <dbReference type="Rhea" id="RHEA:15613"/>
        <dbReference type="ChEBI" id="CHEBI:15378"/>
        <dbReference type="ChEBI" id="CHEBI:57540"/>
        <dbReference type="ChEBI" id="CHEBI:57945"/>
        <dbReference type="ChEBI" id="CHEBI:58351"/>
        <dbReference type="ChEBI" id="CHEBI:58827"/>
        <dbReference type="EC" id="1.3.1.76"/>
    </reaction>
</comment>
<dbReference type="AlphaFoldDB" id="A0A927PZN4"/>
<evidence type="ECO:0000256" key="10">
    <source>
        <dbReference type="ARBA" id="ARBA00023268"/>
    </source>
</evidence>
<dbReference type="GO" id="GO:0051287">
    <property type="term" value="F:NAD binding"/>
    <property type="evidence" value="ECO:0007669"/>
    <property type="project" value="InterPro"/>
</dbReference>
<evidence type="ECO:0000256" key="6">
    <source>
        <dbReference type="ARBA" id="ARBA00023002"/>
    </source>
</evidence>
<dbReference type="GO" id="GO:0019354">
    <property type="term" value="P:siroheme biosynthetic process"/>
    <property type="evidence" value="ECO:0007669"/>
    <property type="project" value="InterPro"/>
</dbReference>
<evidence type="ECO:0000313" key="14">
    <source>
        <dbReference type="EMBL" id="MBD8869460.1"/>
    </source>
</evidence>
<evidence type="ECO:0000313" key="15">
    <source>
        <dbReference type="Proteomes" id="UP000616839"/>
    </source>
</evidence>
<evidence type="ECO:0000259" key="13">
    <source>
        <dbReference type="Pfam" id="PF00590"/>
    </source>
</evidence>
<sequence>MSDHPSYPPYPSGLRLAGRRVVVVGGGHVAQRRVPVLIGAGAEVHVVSPEVTPAIEGLAAEITIALRPFREADLDGAWYVIAATDDRAVNEAVSLAAEERRIFCVRADDAREASAWTPAIGRHEGLTVAVLANREPRRSAGMRDEIMQALREGVISIAQDRTPGVVLVGGGPGDPELVTIAARNALASADVVVADRLAPRELLDELAPGVELIDVAKLPRGRSASQEEINRVLIEHARAGKRVVRFKGGDNFVFGRGYEEVLACAEAGVPVTVVPGLTSAISVPARAGIPVTHRGVAHEFTVISGHLPPGHPDSLVEWPAVAALRGTVVLLMAVQNAPAIASALIAGGRSRDTPVAVVMEGTMPGERTVRSTLAGLEADLEAAAVRPPAIIVVGDVVAVSAPGHDG</sequence>
<evidence type="ECO:0000256" key="8">
    <source>
        <dbReference type="ARBA" id="ARBA00023239"/>
    </source>
</evidence>
<keyword evidence="8" id="KW-0456">Lyase</keyword>
<dbReference type="RefSeq" id="WP_192142168.1">
    <property type="nucleotide sequence ID" value="NZ_JACYXZ010000002.1"/>
</dbReference>
<comment type="caution">
    <text evidence="14">The sequence shown here is derived from an EMBL/GenBank/DDBJ whole genome shotgun (WGS) entry which is preliminary data.</text>
</comment>
<evidence type="ECO:0000256" key="3">
    <source>
        <dbReference type="ARBA" id="ARBA00022603"/>
    </source>
</evidence>
<dbReference type="Pfam" id="PF00590">
    <property type="entry name" value="TP_methylase"/>
    <property type="match status" value="1"/>
</dbReference>
<name>A0A927PZN4_9ACTN</name>
<dbReference type="InterPro" id="IPR036291">
    <property type="entry name" value="NAD(P)-bd_dom_sf"/>
</dbReference>
<dbReference type="Pfam" id="PF13241">
    <property type="entry name" value="NAD_binding_7"/>
    <property type="match status" value="1"/>
</dbReference>
<dbReference type="GO" id="GO:0043115">
    <property type="term" value="F:precorrin-2 dehydrogenase activity"/>
    <property type="evidence" value="ECO:0007669"/>
    <property type="project" value="UniProtKB-EC"/>
</dbReference>
<dbReference type="InterPro" id="IPR014777">
    <property type="entry name" value="4pyrrole_Mease_sub1"/>
</dbReference>